<evidence type="ECO:0000256" key="4">
    <source>
        <dbReference type="ARBA" id="ARBA00022448"/>
    </source>
</evidence>
<comment type="cofactor">
    <cofactor evidence="1">
        <name>Zn(2+)</name>
        <dbReference type="ChEBI" id="CHEBI:29105"/>
    </cofactor>
</comment>
<proteinExistence type="inferred from homology"/>
<dbReference type="PRINTS" id="PR00906">
    <property type="entry name" value="SECA"/>
</dbReference>
<evidence type="ECO:0000256" key="17">
    <source>
        <dbReference type="SAM" id="MobiDB-lite"/>
    </source>
</evidence>
<dbReference type="SMART" id="SM00957">
    <property type="entry name" value="SecA_DEAD"/>
    <property type="match status" value="1"/>
</dbReference>
<keyword evidence="8 15" id="KW-0547">Nucleotide-binding</keyword>
<evidence type="ECO:0000256" key="1">
    <source>
        <dbReference type="ARBA" id="ARBA00001947"/>
    </source>
</evidence>
<keyword evidence="22" id="KW-1185">Reference proteome</keyword>
<dbReference type="InterPro" id="IPR044722">
    <property type="entry name" value="SecA_SF2_C"/>
</dbReference>
<evidence type="ECO:0000256" key="16">
    <source>
        <dbReference type="RuleBase" id="RU003874"/>
    </source>
</evidence>
<comment type="function">
    <text evidence="15">Part of the Sec protein translocase complex. Interacts with the SecYEG preprotein conducting channel. Has a central role in coupling the hydrolysis of ATP to the transfer of proteins into and across the cell membrane, serving as an ATP-driven molecular motor driving the stepwise translocation of polypeptide chains across the membrane.</text>
</comment>
<dbReference type="CDD" id="cd17928">
    <property type="entry name" value="DEXDc_SecA"/>
    <property type="match status" value="1"/>
</dbReference>
<comment type="subunit">
    <text evidence="15">Monomer and homodimer. Part of the essential Sec protein translocation apparatus which comprises SecA, SecYEG and auxiliary proteins SecDF. Other proteins may also be involved.</text>
</comment>
<dbReference type="NCBIfam" id="TIGR00963">
    <property type="entry name" value="secA"/>
    <property type="match status" value="1"/>
</dbReference>
<evidence type="ECO:0000256" key="11">
    <source>
        <dbReference type="ARBA" id="ARBA00022927"/>
    </source>
</evidence>
<dbReference type="InterPro" id="IPR011115">
    <property type="entry name" value="SecA_DEAD"/>
</dbReference>
<dbReference type="SUPFAM" id="SSF81767">
    <property type="entry name" value="Pre-protein crosslinking domain of SecA"/>
    <property type="match status" value="1"/>
</dbReference>
<dbReference type="PROSITE" id="PS51196">
    <property type="entry name" value="SECA_MOTOR_DEAD"/>
    <property type="match status" value="1"/>
</dbReference>
<keyword evidence="9" id="KW-0862">Zinc</keyword>
<keyword evidence="10 15" id="KW-0067">ATP-binding</keyword>
<evidence type="ECO:0000259" key="20">
    <source>
        <dbReference type="PROSITE" id="PS51196"/>
    </source>
</evidence>
<comment type="similarity">
    <text evidence="3 15 16">Belongs to the SecA family.</text>
</comment>
<dbReference type="Pfam" id="PF21090">
    <property type="entry name" value="P-loop_SecA"/>
    <property type="match status" value="2"/>
</dbReference>
<dbReference type="RefSeq" id="WP_386818070.1">
    <property type="nucleotide sequence ID" value="NZ_JBHUIT010000002.1"/>
</dbReference>
<comment type="caution">
    <text evidence="21">The sequence shown here is derived from an EMBL/GenBank/DDBJ whole genome shotgun (WGS) entry which is preliminary data.</text>
</comment>
<dbReference type="InterPro" id="IPR011116">
    <property type="entry name" value="SecA_Wing/Scaffold"/>
</dbReference>
<dbReference type="PROSITE" id="PS01312">
    <property type="entry name" value="SECA"/>
    <property type="match status" value="1"/>
</dbReference>
<dbReference type="HAMAP" id="MF_01382">
    <property type="entry name" value="SecA"/>
    <property type="match status" value="1"/>
</dbReference>
<evidence type="ECO:0000256" key="10">
    <source>
        <dbReference type="ARBA" id="ARBA00022840"/>
    </source>
</evidence>
<keyword evidence="6 15" id="KW-0963">Cytoplasm</keyword>
<feature type="binding site" evidence="15">
    <location>
        <position position="685"/>
    </location>
    <ligand>
        <name>ATP</name>
        <dbReference type="ChEBI" id="CHEBI:30616"/>
    </ligand>
</feature>
<dbReference type="PROSITE" id="PS51192">
    <property type="entry name" value="HELICASE_ATP_BIND_1"/>
    <property type="match status" value="1"/>
</dbReference>
<evidence type="ECO:0000259" key="19">
    <source>
        <dbReference type="PROSITE" id="PS51194"/>
    </source>
</evidence>
<dbReference type="EC" id="7.4.2.8" evidence="15"/>
<evidence type="ECO:0000256" key="6">
    <source>
        <dbReference type="ARBA" id="ARBA00022490"/>
    </source>
</evidence>
<evidence type="ECO:0000256" key="7">
    <source>
        <dbReference type="ARBA" id="ARBA00022723"/>
    </source>
</evidence>
<dbReference type="PANTHER" id="PTHR30612">
    <property type="entry name" value="SECA INNER MEMBRANE COMPONENT OF SEC PROTEIN SECRETION SYSTEM"/>
    <property type="match status" value="1"/>
</dbReference>
<dbReference type="InterPro" id="IPR000185">
    <property type="entry name" value="SecA"/>
</dbReference>
<dbReference type="SUPFAM" id="SSF52540">
    <property type="entry name" value="P-loop containing nucleoside triphosphate hydrolases"/>
    <property type="match status" value="2"/>
</dbReference>
<evidence type="ECO:0000256" key="2">
    <source>
        <dbReference type="ARBA" id="ARBA00004170"/>
    </source>
</evidence>
<evidence type="ECO:0000313" key="21">
    <source>
        <dbReference type="EMBL" id="MFD2255411.1"/>
    </source>
</evidence>
<evidence type="ECO:0000256" key="9">
    <source>
        <dbReference type="ARBA" id="ARBA00022833"/>
    </source>
</evidence>
<dbReference type="SUPFAM" id="SSF81886">
    <property type="entry name" value="Helical scaffold and wing domains of SecA"/>
    <property type="match status" value="1"/>
</dbReference>
<dbReference type="Pfam" id="PF07516">
    <property type="entry name" value="SecA_SW"/>
    <property type="match status" value="1"/>
</dbReference>
<protein>
    <recommendedName>
        <fullName evidence="15 16">Protein translocase subunit SecA</fullName>
        <ecNumber evidence="15">7.4.2.8</ecNumber>
    </recommendedName>
</protein>
<dbReference type="InterPro" id="IPR014001">
    <property type="entry name" value="Helicase_ATP-bd"/>
</dbReference>
<keyword evidence="11 15" id="KW-0653">Protein transport</keyword>
<dbReference type="InterPro" id="IPR001650">
    <property type="entry name" value="Helicase_C-like"/>
</dbReference>
<dbReference type="InterPro" id="IPR027417">
    <property type="entry name" value="P-loop_NTPase"/>
</dbReference>
<keyword evidence="4 15" id="KW-0813">Transport</keyword>
<keyword evidence="5 15" id="KW-1003">Cell membrane</keyword>
<dbReference type="InterPro" id="IPR014018">
    <property type="entry name" value="SecA_motor_DEAD"/>
</dbReference>
<evidence type="ECO:0000256" key="15">
    <source>
        <dbReference type="HAMAP-Rule" id="MF_01382"/>
    </source>
</evidence>
<keyword evidence="13 15" id="KW-0811">Translocation</keyword>
<evidence type="ECO:0000256" key="12">
    <source>
        <dbReference type="ARBA" id="ARBA00022967"/>
    </source>
</evidence>
<dbReference type="Pfam" id="PF02810">
    <property type="entry name" value="SEC-C"/>
    <property type="match status" value="1"/>
</dbReference>
<dbReference type="Proteomes" id="UP001597375">
    <property type="component" value="Unassembled WGS sequence"/>
</dbReference>
<evidence type="ECO:0000259" key="18">
    <source>
        <dbReference type="PROSITE" id="PS51192"/>
    </source>
</evidence>
<dbReference type="Gene3D" id="3.40.50.300">
    <property type="entry name" value="P-loop containing nucleotide triphosphate hydrolases"/>
    <property type="match status" value="3"/>
</dbReference>
<dbReference type="EMBL" id="JBHUIT010000002">
    <property type="protein sequence ID" value="MFD2255411.1"/>
    <property type="molecule type" value="Genomic_DNA"/>
</dbReference>
<evidence type="ECO:0000256" key="14">
    <source>
        <dbReference type="ARBA" id="ARBA00023136"/>
    </source>
</evidence>
<dbReference type="Pfam" id="PF07517">
    <property type="entry name" value="SecA_DEAD"/>
    <property type="match status" value="1"/>
</dbReference>
<evidence type="ECO:0000256" key="3">
    <source>
        <dbReference type="ARBA" id="ARBA00007650"/>
    </source>
</evidence>
<dbReference type="CDD" id="cd18803">
    <property type="entry name" value="SF2_C_secA"/>
    <property type="match status" value="1"/>
</dbReference>
<dbReference type="Gene3D" id="3.90.1440.10">
    <property type="entry name" value="SecA, preprotein cross-linking domain"/>
    <property type="match status" value="1"/>
</dbReference>
<feature type="binding site" evidence="15">
    <location>
        <position position="170"/>
    </location>
    <ligand>
        <name>ATP</name>
        <dbReference type="ChEBI" id="CHEBI:30616"/>
    </ligand>
</feature>
<feature type="domain" description="Helicase C-terminal" evidence="19">
    <location>
        <begin position="607"/>
        <end position="780"/>
    </location>
</feature>
<comment type="catalytic activity">
    <reaction evidence="15">
        <text>ATP + H2O + cellular proteinSide 1 = ADP + phosphate + cellular proteinSide 2.</text>
        <dbReference type="EC" id="7.4.2.8"/>
    </reaction>
</comment>
<keyword evidence="7" id="KW-0479">Metal-binding</keyword>
<dbReference type="Pfam" id="PF01043">
    <property type="entry name" value="SecA_PP_bind"/>
    <property type="match status" value="1"/>
</dbReference>
<dbReference type="InterPro" id="IPR020937">
    <property type="entry name" value="SecA_CS"/>
</dbReference>
<dbReference type="InterPro" id="IPR004027">
    <property type="entry name" value="SEC_C_motif"/>
</dbReference>
<dbReference type="InterPro" id="IPR036266">
    <property type="entry name" value="SecA_Wing/Scaffold_sf"/>
</dbReference>
<dbReference type="PROSITE" id="PS51194">
    <property type="entry name" value="HELICASE_CTER"/>
    <property type="match status" value="1"/>
</dbReference>
<reference evidence="22" key="1">
    <citation type="journal article" date="2019" name="Int. J. Syst. Evol. Microbiol.">
        <title>The Global Catalogue of Microorganisms (GCM) 10K type strain sequencing project: providing services to taxonomists for standard genome sequencing and annotation.</title>
        <authorList>
            <consortium name="The Broad Institute Genomics Platform"/>
            <consortium name="The Broad Institute Genome Sequencing Center for Infectious Disease"/>
            <person name="Wu L."/>
            <person name="Ma J."/>
        </authorList>
    </citation>
    <scope>NUCLEOTIDE SEQUENCE [LARGE SCALE GENOMIC DNA]</scope>
    <source>
        <strain evidence="22">CGMCC 4.7106</strain>
    </source>
</reference>
<name>A0ABW5D747_9BACT</name>
<gene>
    <name evidence="15 21" type="primary">secA</name>
    <name evidence="21" type="ORF">ACFSSA_01870</name>
</gene>
<keyword evidence="12 15" id="KW-1278">Translocase</keyword>
<evidence type="ECO:0000256" key="13">
    <source>
        <dbReference type="ARBA" id="ARBA00023010"/>
    </source>
</evidence>
<feature type="region of interest" description="Disordered" evidence="17">
    <location>
        <begin position="985"/>
        <end position="1064"/>
    </location>
</feature>
<dbReference type="SMART" id="SM00958">
    <property type="entry name" value="SecA_PP_bind"/>
    <property type="match status" value="1"/>
</dbReference>
<dbReference type="InterPro" id="IPR011130">
    <property type="entry name" value="SecA_preprotein_X-link_dom"/>
</dbReference>
<feature type="binding site" evidence="15">
    <location>
        <begin position="188"/>
        <end position="192"/>
    </location>
    <ligand>
        <name>ATP</name>
        <dbReference type="ChEBI" id="CHEBI:30616"/>
    </ligand>
</feature>
<organism evidence="21 22">
    <name type="scientific">Luteolibacter algae</name>
    <dbReference type="NCBI Taxonomy" id="454151"/>
    <lineage>
        <taxon>Bacteria</taxon>
        <taxon>Pseudomonadati</taxon>
        <taxon>Verrucomicrobiota</taxon>
        <taxon>Verrucomicrobiia</taxon>
        <taxon>Verrucomicrobiales</taxon>
        <taxon>Verrucomicrobiaceae</taxon>
        <taxon>Luteolibacter</taxon>
    </lineage>
</organism>
<evidence type="ECO:0000256" key="5">
    <source>
        <dbReference type="ARBA" id="ARBA00022475"/>
    </source>
</evidence>
<evidence type="ECO:0000313" key="22">
    <source>
        <dbReference type="Proteomes" id="UP001597375"/>
    </source>
</evidence>
<dbReference type="InterPro" id="IPR036670">
    <property type="entry name" value="SecA_X-link_sf"/>
</dbReference>
<comment type="subcellular location">
    <subcellularLocation>
        <location evidence="15">Cell membrane</location>
        <topology evidence="15">Peripheral membrane protein</topology>
        <orientation evidence="15">Cytoplasmic side</orientation>
    </subcellularLocation>
    <subcellularLocation>
        <location evidence="15">Cytoplasm</location>
    </subcellularLocation>
    <subcellularLocation>
        <location evidence="2">Membrane</location>
        <topology evidence="2">Peripheral membrane protein</topology>
    </subcellularLocation>
    <text evidence="15">Distribution is 50-50.</text>
</comment>
<keyword evidence="14 15" id="KW-0472">Membrane</keyword>
<dbReference type="PANTHER" id="PTHR30612:SF0">
    <property type="entry name" value="CHLOROPLAST PROTEIN-TRANSPORTING ATPASE"/>
    <property type="match status" value="1"/>
</dbReference>
<feature type="domain" description="SecA family profile" evidence="20">
    <location>
        <begin position="3"/>
        <end position="764"/>
    </location>
</feature>
<dbReference type="Gene3D" id="3.10.450.50">
    <property type="match status" value="1"/>
</dbReference>
<accession>A0ABW5D747</accession>
<evidence type="ECO:0000256" key="8">
    <source>
        <dbReference type="ARBA" id="ARBA00022741"/>
    </source>
</evidence>
<feature type="domain" description="Helicase ATP-binding" evidence="18">
    <location>
        <begin position="172"/>
        <end position="332"/>
    </location>
</feature>
<dbReference type="Gene3D" id="1.10.3060.10">
    <property type="entry name" value="Helical scaffold and wing domains of SecA"/>
    <property type="match status" value="1"/>
</dbReference>
<sequence length="1064" mass="120827">MIKWILQKIVGSKNTREVRRIRPTVARINEIEEALQREPEEKLREMTAKWQAHLARYHALDVPAKPAIARMPEEELARTAADLEQRFKALSDEFPVLPTSIRATPEAIEAAKIAFHEIEPDFIKARAKYLEQILPEAYAVVKNGARRMSGREILVNDHPLTWEMVHFDVQLIGGVALHRGMIAEMQTGEGKTLVATLPVYLNALTGLGVHVITVNDYLAKRDSDWMGSLFRFLGLSVGCIQNQMAPWDRRNEYACDITYGTNAEFGFDYLRDNGMASSKDDQVQRGHYFAIIDEVDSILIDEARTPLIISGPTAQSSHQFDRYKPLVDSLVKKQTQLCNDLAAEAKKLAEAGDLDGAGRLLFKIKLGQPRNRMLMRFMEEPENRRLMEKTELSFYQDAQKKELFALKEELYFTIDEKGNDADLMEMGREFLSPGDPESFTLPDLGTLFADIDTDLSLTPEQKIATKEQCQQRMDTQAEKIHNISQLLKAFCVYERDVQYVVKEGKVIIVDDNTGREMPGRRWSDGLHQAVEAKEGVAIEKETQTFATITIQNYFRLYEKLAGMTGTAETEAAEFHDIYRLDVLPMPTNRPNQRVDENDQVFKTRREKFNAVIAKIQEAHDKGQPVLCGTASVESSQTLARMLQRAKIPHSVLNAKFHEQEAEIISQAGQPGAVTVSTNMAGRGTDIKLGKGVAELGGLFVIGTERYESRRVDRQLRGRCARQGDPGRSQFFISFEDDLMRNFAAADKMTAMMERFGMKDGEALEHSWLNKSVETAQKRVEQRNYTWRKRVLDFDDVMNQQREVVYGYRNEVLSTESPRDLVNEIIEETIPAKVHEYLEERDHDAPDYAELLGWVNSTLPISLTIEELDINKTPDQISEFLVGKVKETYEIKVGNLPYEVLDQEERRMVLVAIDKQWQAHLYNMDALREGVGLRAQGQKDPLIEYKNEAYNLFVTLMDQIKQEALTNLFRSASNLEEFLQQLHSQPQELQGGEPELSHANVASSGSLENIDPSMIESPRGTELKLNLPKRKPSFSIENSGRNAPCPCGSGKKYKQCCGKETLPEE</sequence>